<keyword evidence="2" id="KW-0805">Transcription regulation</keyword>
<evidence type="ECO:0000256" key="6">
    <source>
        <dbReference type="SAM" id="MobiDB-lite"/>
    </source>
</evidence>
<proteinExistence type="predicted"/>
<dbReference type="GeneID" id="25276522"/>
<dbReference type="EMBL" id="AMGV01000001">
    <property type="protein sequence ID" value="KEF63598.1"/>
    <property type="molecule type" value="Genomic_DNA"/>
</dbReference>
<reference evidence="7 8" key="1">
    <citation type="submission" date="2013-03" db="EMBL/GenBank/DDBJ databases">
        <title>The Genome Sequence of Exophiala aquamarina CBS 119918.</title>
        <authorList>
            <consortium name="The Broad Institute Genomics Platform"/>
            <person name="Cuomo C."/>
            <person name="de Hoog S."/>
            <person name="Gorbushina A."/>
            <person name="Walker B."/>
            <person name="Young S.K."/>
            <person name="Zeng Q."/>
            <person name="Gargeya S."/>
            <person name="Fitzgerald M."/>
            <person name="Haas B."/>
            <person name="Abouelleil A."/>
            <person name="Allen A.W."/>
            <person name="Alvarado L."/>
            <person name="Arachchi H.M."/>
            <person name="Berlin A.M."/>
            <person name="Chapman S.B."/>
            <person name="Gainer-Dewar J."/>
            <person name="Goldberg J."/>
            <person name="Griggs A."/>
            <person name="Gujja S."/>
            <person name="Hansen M."/>
            <person name="Howarth C."/>
            <person name="Imamovic A."/>
            <person name="Ireland A."/>
            <person name="Larimer J."/>
            <person name="McCowan C."/>
            <person name="Murphy C."/>
            <person name="Pearson M."/>
            <person name="Poon T.W."/>
            <person name="Priest M."/>
            <person name="Roberts A."/>
            <person name="Saif S."/>
            <person name="Shea T."/>
            <person name="Sisk P."/>
            <person name="Sykes S."/>
            <person name="Wortman J."/>
            <person name="Nusbaum C."/>
            <person name="Birren B."/>
        </authorList>
    </citation>
    <scope>NUCLEOTIDE SEQUENCE [LARGE SCALE GENOMIC DNA]</scope>
    <source>
        <strain evidence="7 8">CBS 119918</strain>
    </source>
</reference>
<comment type="subcellular location">
    <subcellularLocation>
        <location evidence="1">Nucleus</location>
    </subcellularLocation>
</comment>
<dbReference type="Proteomes" id="UP000027920">
    <property type="component" value="Unassembled WGS sequence"/>
</dbReference>
<dbReference type="OrthoDB" id="4109973at2759"/>
<keyword evidence="5" id="KW-0539">Nucleus</keyword>
<evidence type="ECO:0000256" key="2">
    <source>
        <dbReference type="ARBA" id="ARBA00023015"/>
    </source>
</evidence>
<evidence type="ECO:0000256" key="4">
    <source>
        <dbReference type="ARBA" id="ARBA00023163"/>
    </source>
</evidence>
<dbReference type="GO" id="GO:0000976">
    <property type="term" value="F:transcription cis-regulatory region binding"/>
    <property type="evidence" value="ECO:0007669"/>
    <property type="project" value="TreeGrafter"/>
</dbReference>
<dbReference type="CDD" id="cd12148">
    <property type="entry name" value="fungal_TF_MHR"/>
    <property type="match status" value="1"/>
</dbReference>
<dbReference type="AlphaFoldDB" id="A0A072PW49"/>
<protein>
    <recommendedName>
        <fullName evidence="9">Transcription factor domain-containing protein</fullName>
    </recommendedName>
</protein>
<dbReference type="HOGENOM" id="CLU_1635393_0_0_1"/>
<dbReference type="GO" id="GO:0005634">
    <property type="term" value="C:nucleus"/>
    <property type="evidence" value="ECO:0007669"/>
    <property type="project" value="UniProtKB-SubCell"/>
</dbReference>
<name>A0A072PW49_9EURO</name>
<dbReference type="InterPro" id="IPR051089">
    <property type="entry name" value="prtT"/>
</dbReference>
<accession>A0A072PW49</accession>
<comment type="caution">
    <text evidence="7">The sequence shown here is derived from an EMBL/GenBank/DDBJ whole genome shotgun (WGS) entry which is preliminary data.</text>
</comment>
<feature type="compositionally biased region" description="Polar residues" evidence="6">
    <location>
        <begin position="12"/>
        <end position="22"/>
    </location>
</feature>
<dbReference type="PANTHER" id="PTHR31845:SF17">
    <property type="entry name" value="ZN(II)2CYS6 TRANSCRIPTION FACTOR (EUROFUNG)"/>
    <property type="match status" value="1"/>
</dbReference>
<evidence type="ECO:0000313" key="8">
    <source>
        <dbReference type="Proteomes" id="UP000027920"/>
    </source>
</evidence>
<evidence type="ECO:0000256" key="3">
    <source>
        <dbReference type="ARBA" id="ARBA00023125"/>
    </source>
</evidence>
<keyword evidence="8" id="KW-1185">Reference proteome</keyword>
<sequence length="162" mass="18714">MDLGWHNLSPGDDQQPNSLTSLDQRKQRNVERTWLVLFVYDRSISLQTGKPRMIDRSSFLESVDTWYRSPLALPSDVLLCAFVSLRLLTSEVFELLEIQRAPSPQSPTHQIESLLKIIERQVKAWQEHWLRIAENGVSAIRDKSLWVVLTSNQLDAKLVTNF</sequence>
<dbReference type="RefSeq" id="XP_013266188.1">
    <property type="nucleotide sequence ID" value="XM_013410734.1"/>
</dbReference>
<feature type="region of interest" description="Disordered" evidence="6">
    <location>
        <begin position="1"/>
        <end position="23"/>
    </location>
</feature>
<evidence type="ECO:0008006" key="9">
    <source>
        <dbReference type="Google" id="ProtNLM"/>
    </source>
</evidence>
<evidence type="ECO:0000313" key="7">
    <source>
        <dbReference type="EMBL" id="KEF63598.1"/>
    </source>
</evidence>
<keyword evidence="3" id="KW-0238">DNA-binding</keyword>
<dbReference type="PANTHER" id="PTHR31845">
    <property type="entry name" value="FINGER DOMAIN PROTEIN, PUTATIVE-RELATED"/>
    <property type="match status" value="1"/>
</dbReference>
<gene>
    <name evidence="7" type="ORF">A1O9_01576</name>
</gene>
<keyword evidence="4" id="KW-0804">Transcription</keyword>
<dbReference type="STRING" id="1182545.A0A072PW49"/>
<evidence type="ECO:0000256" key="5">
    <source>
        <dbReference type="ARBA" id="ARBA00023242"/>
    </source>
</evidence>
<dbReference type="VEuPathDB" id="FungiDB:A1O9_01576"/>
<dbReference type="GO" id="GO:0000981">
    <property type="term" value="F:DNA-binding transcription factor activity, RNA polymerase II-specific"/>
    <property type="evidence" value="ECO:0007669"/>
    <property type="project" value="TreeGrafter"/>
</dbReference>
<organism evidence="7 8">
    <name type="scientific">Exophiala aquamarina CBS 119918</name>
    <dbReference type="NCBI Taxonomy" id="1182545"/>
    <lineage>
        <taxon>Eukaryota</taxon>
        <taxon>Fungi</taxon>
        <taxon>Dikarya</taxon>
        <taxon>Ascomycota</taxon>
        <taxon>Pezizomycotina</taxon>
        <taxon>Eurotiomycetes</taxon>
        <taxon>Chaetothyriomycetidae</taxon>
        <taxon>Chaetothyriales</taxon>
        <taxon>Herpotrichiellaceae</taxon>
        <taxon>Exophiala</taxon>
    </lineage>
</organism>
<evidence type="ECO:0000256" key="1">
    <source>
        <dbReference type="ARBA" id="ARBA00004123"/>
    </source>
</evidence>